<dbReference type="OrthoDB" id="9777685at2"/>
<dbReference type="Proteomes" id="UP000189933">
    <property type="component" value="Unassembled WGS sequence"/>
</dbReference>
<evidence type="ECO:0000313" key="3">
    <source>
        <dbReference type="EMBL" id="SJZ74815.1"/>
    </source>
</evidence>
<reference evidence="4" key="1">
    <citation type="submission" date="2017-02" db="EMBL/GenBank/DDBJ databases">
        <authorList>
            <person name="Varghese N."/>
            <person name="Submissions S."/>
        </authorList>
    </citation>
    <scope>NUCLEOTIDE SEQUENCE [LARGE SCALE GENOMIC DNA]</scope>
    <source>
        <strain evidence="4">DSM 16521</strain>
    </source>
</reference>
<feature type="domain" description="Cysteine-rich" evidence="2">
    <location>
        <begin position="4"/>
        <end position="85"/>
    </location>
</feature>
<evidence type="ECO:0000313" key="4">
    <source>
        <dbReference type="Proteomes" id="UP000189933"/>
    </source>
</evidence>
<dbReference type="AlphaFoldDB" id="A0A1T4N6T5"/>
<name>A0A1T4N6T5_9FIRM</name>
<protein>
    <submittedName>
        <fullName evidence="3">Heterodisulfide reductase subunit B</fullName>
    </submittedName>
</protein>
<dbReference type="EMBL" id="FUXM01000006">
    <property type="protein sequence ID" value="SJZ74815.1"/>
    <property type="molecule type" value="Genomic_DNA"/>
</dbReference>
<evidence type="ECO:0000259" key="2">
    <source>
        <dbReference type="Pfam" id="PF02754"/>
    </source>
</evidence>
<keyword evidence="1" id="KW-0560">Oxidoreductase</keyword>
<proteinExistence type="predicted"/>
<dbReference type="PANTHER" id="PTHR42947">
    <property type="entry name" value="COB--COM HETERODISULFIDE REDUCTASE SUBUNIT B 1"/>
    <property type="match status" value="1"/>
</dbReference>
<dbReference type="InterPro" id="IPR051278">
    <property type="entry name" value="HdrB/HdrD_reductase"/>
</dbReference>
<sequence length="239" mass="25893">MVYGYFPGCSLHSTAQLYEDTARKALALLGIEVREVPDWNCCGATPGHAWLPPVGEALAQRNLKQARKAGLGEVLVPCAACYNVLARQAGPDLKIRHLLELMTEAGLLQEIEKRARGQLSGRKIAPYYGCLLVRPAEIAFDDPEQPRRLDQLLLALGAEPVLWSYKTACCGGSMAVPHGQVVSELVKKIVEAARQAGAAEIVTACPLCYANLAWRQGGSKKLPVRYFTELIVAALGVSR</sequence>
<accession>A0A1T4N6T5</accession>
<dbReference type="RefSeq" id="WP_078664918.1">
    <property type="nucleotide sequence ID" value="NZ_FUXM01000006.1"/>
</dbReference>
<evidence type="ECO:0000256" key="1">
    <source>
        <dbReference type="ARBA" id="ARBA00023002"/>
    </source>
</evidence>
<organism evidence="3 4">
    <name type="scientific">Carboxydocella sporoproducens DSM 16521</name>
    <dbReference type="NCBI Taxonomy" id="1121270"/>
    <lineage>
        <taxon>Bacteria</taxon>
        <taxon>Bacillati</taxon>
        <taxon>Bacillota</taxon>
        <taxon>Clostridia</taxon>
        <taxon>Eubacteriales</taxon>
        <taxon>Clostridiales Family XVI. Incertae Sedis</taxon>
        <taxon>Carboxydocella</taxon>
    </lineage>
</organism>
<gene>
    <name evidence="3" type="ORF">SAMN02745885_00815</name>
</gene>
<feature type="domain" description="Cysteine-rich" evidence="2">
    <location>
        <begin position="126"/>
        <end position="212"/>
    </location>
</feature>
<dbReference type="PANTHER" id="PTHR42947:SF1">
    <property type="entry name" value="COB--COM HETERODISULFIDE REDUCTASE SUBUNIT B 1"/>
    <property type="match status" value="1"/>
</dbReference>
<dbReference type="GO" id="GO:0016491">
    <property type="term" value="F:oxidoreductase activity"/>
    <property type="evidence" value="ECO:0007669"/>
    <property type="project" value="UniProtKB-KW"/>
</dbReference>
<dbReference type="Pfam" id="PF02754">
    <property type="entry name" value="CCG"/>
    <property type="match status" value="2"/>
</dbReference>
<keyword evidence="4" id="KW-1185">Reference proteome</keyword>
<dbReference type="InterPro" id="IPR004017">
    <property type="entry name" value="Cys_rich_dom"/>
</dbReference>